<dbReference type="InterPro" id="IPR043129">
    <property type="entry name" value="ATPase_NBD"/>
</dbReference>
<dbReference type="Pfam" id="PF06406">
    <property type="entry name" value="StbA_N"/>
    <property type="match status" value="1"/>
</dbReference>
<proteinExistence type="predicted"/>
<evidence type="ECO:0000313" key="3">
    <source>
        <dbReference type="Proteomes" id="UP000004520"/>
    </source>
</evidence>
<dbReference type="SUPFAM" id="SSF53067">
    <property type="entry name" value="Actin-like ATPase domain"/>
    <property type="match status" value="1"/>
</dbReference>
<comment type="caution">
    <text evidence="2">The sequence shown here is derived from an EMBL/GenBank/DDBJ whole genome shotgun (WGS) entry which is preliminary data.</text>
</comment>
<dbReference type="PATRIC" id="fig|766147.3.peg.2436"/>
<dbReference type="InterPro" id="IPR009440">
    <property type="entry name" value="ParM/StbA_N"/>
</dbReference>
<name>F5NWF4_SHIFL</name>
<protein>
    <submittedName>
        <fullName evidence="2">Plasmid segregation protein parM domain protein</fullName>
    </submittedName>
</protein>
<dbReference type="Proteomes" id="UP000004520">
    <property type="component" value="Unassembled WGS sequence"/>
</dbReference>
<gene>
    <name evidence="2" type="ORF">SFK227_2472</name>
</gene>
<sequence>MTEFFDNDNQPNEERIERKKANVLREISLNKGETFKIKKLM</sequence>
<organism evidence="2 3">
    <name type="scientific">Shigella flexneri K-227</name>
    <dbReference type="NCBI Taxonomy" id="766147"/>
    <lineage>
        <taxon>Bacteria</taxon>
        <taxon>Pseudomonadati</taxon>
        <taxon>Pseudomonadota</taxon>
        <taxon>Gammaproteobacteria</taxon>
        <taxon>Enterobacterales</taxon>
        <taxon>Enterobacteriaceae</taxon>
        <taxon>Shigella</taxon>
    </lineage>
</organism>
<reference evidence="2 3" key="1">
    <citation type="submission" date="2011-04" db="EMBL/GenBank/DDBJ databases">
        <authorList>
            <person name="Rasko D."/>
            <person name="Redman J."/>
            <person name="Daugherty S.C."/>
            <person name="Tallon L."/>
            <person name="Sadzewicz L."/>
            <person name="Jones K."/>
            <person name="Santana-Cruz I."/>
            <person name="Liu X."/>
        </authorList>
    </citation>
    <scope>NUCLEOTIDE SEQUENCE [LARGE SCALE GENOMIC DNA]</scope>
    <source>
        <strain evidence="2 3">K-227</strain>
    </source>
</reference>
<evidence type="ECO:0000313" key="2">
    <source>
        <dbReference type="EMBL" id="EGK36719.1"/>
    </source>
</evidence>
<dbReference type="AlphaFoldDB" id="F5NWF4"/>
<feature type="domain" description="Plasmid segregation protein ParM/StbA N-terminal" evidence="1">
    <location>
        <begin position="1"/>
        <end position="40"/>
    </location>
</feature>
<evidence type="ECO:0000259" key="1">
    <source>
        <dbReference type="Pfam" id="PF06406"/>
    </source>
</evidence>
<dbReference type="Gene3D" id="3.30.420.40">
    <property type="match status" value="1"/>
</dbReference>
<dbReference type="EMBL" id="AFGY01000034">
    <property type="protein sequence ID" value="EGK36719.1"/>
    <property type="molecule type" value="Genomic_DNA"/>
</dbReference>
<accession>F5NWF4</accession>